<sequence>MEDNNNRTIRQKLWEGAFILTIAGLFIKILSAFYRIPYQNIAGDIGFYIYQQVYPINGIAIVLSTYGFPVVISKIIAEKDEQQDYAGINKILITSFYILTIIGLFLFLILYLGATKIALFMGDPDLVVLIKVVSFSFLLLPILSVLRGYFQGKSTMTPTALSQVTEQMIRVCTILFLSYLLLSEGYSVYIAGAGAIFGSITGGFAAIFILVYFVLRTKKRKETEQITSTISSFEVVRLLLGQGFTICISGLILILIQLIDSFSLYSLLLSSGLAETAAKQMKGIYDRGQPLIQLGTVVATSLSLALVPLISSAKKRRDENFINKKVNLSIRLSLMVGIGAAVGLACIIEPTNIMLFQDRSGTGVLFLLSFSIIFTSLALTISPILQGLGYPGISAVIVLGGLCVKWWLNTILIPTYQSMGAALATVLAFLVIALLHWMVLRWKVSVQFITYQPLFKIIVSAFIMFLTIKGYYFILSFMFFEPYESRLLATFSSISGVILGGIVYIIAIYKGKVFTDEELSIIPMGEKLISFRK</sequence>
<keyword evidence="4 6" id="KW-1133">Transmembrane helix</keyword>
<reference evidence="8" key="1">
    <citation type="submission" date="2016-10" db="EMBL/GenBank/DDBJ databases">
        <authorList>
            <person name="Varghese N."/>
            <person name="Submissions S."/>
        </authorList>
    </citation>
    <scope>NUCLEOTIDE SEQUENCE [LARGE SCALE GENOMIC DNA]</scope>
    <source>
        <strain evidence="8">IBRC-M10078</strain>
    </source>
</reference>
<feature type="transmembrane region" description="Helical" evidence="6">
    <location>
        <begin position="235"/>
        <end position="259"/>
    </location>
</feature>
<dbReference type="EMBL" id="FNJU01000020">
    <property type="protein sequence ID" value="SDP96006.1"/>
    <property type="molecule type" value="Genomic_DNA"/>
</dbReference>
<feature type="transmembrane region" description="Helical" evidence="6">
    <location>
        <begin position="332"/>
        <end position="356"/>
    </location>
</feature>
<name>A0A1H0X0L8_9BACI</name>
<keyword evidence="2" id="KW-1003">Cell membrane</keyword>
<dbReference type="STRING" id="930152.SAMN05216565_12029"/>
<evidence type="ECO:0000313" key="8">
    <source>
        <dbReference type="Proteomes" id="UP000199159"/>
    </source>
</evidence>
<dbReference type="PIRSF" id="PIRSF038958">
    <property type="entry name" value="PG_synth_SpoVB"/>
    <property type="match status" value="1"/>
</dbReference>
<dbReference type="InterPro" id="IPR024923">
    <property type="entry name" value="PG_synth_SpoVB"/>
</dbReference>
<evidence type="ECO:0000256" key="1">
    <source>
        <dbReference type="ARBA" id="ARBA00004651"/>
    </source>
</evidence>
<accession>A0A1H0X0L8</accession>
<dbReference type="GO" id="GO:0005886">
    <property type="term" value="C:plasma membrane"/>
    <property type="evidence" value="ECO:0007669"/>
    <property type="project" value="UniProtKB-SubCell"/>
</dbReference>
<keyword evidence="8" id="KW-1185">Reference proteome</keyword>
<evidence type="ECO:0000256" key="3">
    <source>
        <dbReference type="ARBA" id="ARBA00022692"/>
    </source>
</evidence>
<feature type="transmembrane region" description="Helical" evidence="6">
    <location>
        <begin position="454"/>
        <end position="475"/>
    </location>
</feature>
<evidence type="ECO:0000256" key="2">
    <source>
        <dbReference type="ARBA" id="ARBA00022475"/>
    </source>
</evidence>
<feature type="transmembrane region" description="Helical" evidence="6">
    <location>
        <begin position="92"/>
        <end position="114"/>
    </location>
</feature>
<feature type="transmembrane region" description="Helical" evidence="6">
    <location>
        <begin position="487"/>
        <end position="509"/>
    </location>
</feature>
<feature type="transmembrane region" description="Helical" evidence="6">
    <location>
        <begin position="12"/>
        <end position="34"/>
    </location>
</feature>
<evidence type="ECO:0000256" key="4">
    <source>
        <dbReference type="ARBA" id="ARBA00022989"/>
    </source>
</evidence>
<evidence type="ECO:0000313" key="7">
    <source>
        <dbReference type="EMBL" id="SDP96006.1"/>
    </source>
</evidence>
<feature type="transmembrane region" description="Helical" evidence="6">
    <location>
        <begin position="126"/>
        <end position="146"/>
    </location>
</feature>
<evidence type="ECO:0000256" key="5">
    <source>
        <dbReference type="ARBA" id="ARBA00023136"/>
    </source>
</evidence>
<evidence type="ECO:0000256" key="6">
    <source>
        <dbReference type="SAM" id="Phobius"/>
    </source>
</evidence>
<dbReference type="AlphaFoldDB" id="A0A1H0X0L8"/>
<feature type="transmembrane region" description="Helical" evidence="6">
    <location>
        <begin position="420"/>
        <end position="442"/>
    </location>
</feature>
<feature type="transmembrane region" description="Helical" evidence="6">
    <location>
        <begin position="362"/>
        <end position="381"/>
    </location>
</feature>
<organism evidence="7 8">
    <name type="scientific">Litchfieldia salsa</name>
    <dbReference type="NCBI Taxonomy" id="930152"/>
    <lineage>
        <taxon>Bacteria</taxon>
        <taxon>Bacillati</taxon>
        <taxon>Bacillota</taxon>
        <taxon>Bacilli</taxon>
        <taxon>Bacillales</taxon>
        <taxon>Bacillaceae</taxon>
        <taxon>Litchfieldia</taxon>
    </lineage>
</organism>
<gene>
    <name evidence="7" type="ORF">SAMN05216565_12029</name>
</gene>
<dbReference type="PANTHER" id="PTHR30250">
    <property type="entry name" value="PST FAMILY PREDICTED COLANIC ACID TRANSPORTER"/>
    <property type="match status" value="1"/>
</dbReference>
<protein>
    <submittedName>
        <fullName evidence="7">Polysaccharide transporter, PST family</fullName>
    </submittedName>
</protein>
<keyword evidence="3 6" id="KW-0812">Transmembrane</keyword>
<feature type="transmembrane region" description="Helical" evidence="6">
    <location>
        <begin position="54"/>
        <end position="72"/>
    </location>
</feature>
<dbReference type="PANTHER" id="PTHR30250:SF29">
    <property type="entry name" value="POLYSACCHARIDE BIOSYNTHESIS PROTEIN C-TERMINAL DOMAIN-CONTAINING PROTEIN"/>
    <property type="match status" value="1"/>
</dbReference>
<feature type="transmembrane region" description="Helical" evidence="6">
    <location>
        <begin position="388"/>
        <end position="408"/>
    </location>
</feature>
<feature type="transmembrane region" description="Helical" evidence="6">
    <location>
        <begin position="167"/>
        <end position="182"/>
    </location>
</feature>
<dbReference type="CDD" id="cd13124">
    <property type="entry name" value="MATE_SpoVB_like"/>
    <property type="match status" value="1"/>
</dbReference>
<feature type="transmembrane region" description="Helical" evidence="6">
    <location>
        <begin position="188"/>
        <end position="215"/>
    </location>
</feature>
<dbReference type="Proteomes" id="UP000199159">
    <property type="component" value="Unassembled WGS sequence"/>
</dbReference>
<dbReference type="InterPro" id="IPR002797">
    <property type="entry name" value="Polysacc_synth"/>
</dbReference>
<keyword evidence="5 6" id="KW-0472">Membrane</keyword>
<feature type="transmembrane region" description="Helical" evidence="6">
    <location>
        <begin position="291"/>
        <end position="311"/>
    </location>
</feature>
<dbReference type="RefSeq" id="WP_090859536.1">
    <property type="nucleotide sequence ID" value="NZ_FNJU01000020.1"/>
</dbReference>
<dbReference type="Pfam" id="PF01943">
    <property type="entry name" value="Polysacc_synt"/>
    <property type="match status" value="1"/>
</dbReference>
<dbReference type="OrthoDB" id="9775950at2"/>
<proteinExistence type="predicted"/>
<comment type="subcellular location">
    <subcellularLocation>
        <location evidence="1">Cell membrane</location>
        <topology evidence="1">Multi-pass membrane protein</topology>
    </subcellularLocation>
</comment>
<dbReference type="InterPro" id="IPR050833">
    <property type="entry name" value="Poly_Biosynth_Transport"/>
</dbReference>